<dbReference type="AlphaFoldDB" id="A0A1D2MLH2"/>
<evidence type="ECO:0000256" key="1">
    <source>
        <dbReference type="SAM" id="MobiDB-lite"/>
    </source>
</evidence>
<evidence type="ECO:0000313" key="3">
    <source>
        <dbReference type="Proteomes" id="UP000094527"/>
    </source>
</evidence>
<name>A0A1D2MLH2_ORCCI</name>
<sequence>MNDSGDQQQQRVGSSVNPKIASDSGYGSNKSTQRVCMYYVDRVV</sequence>
<evidence type="ECO:0000313" key="2">
    <source>
        <dbReference type="EMBL" id="ODM93725.1"/>
    </source>
</evidence>
<gene>
    <name evidence="2" type="ORF">Ocin01_12951</name>
</gene>
<feature type="compositionally biased region" description="Polar residues" evidence="1">
    <location>
        <begin position="1"/>
        <end position="17"/>
    </location>
</feature>
<proteinExistence type="predicted"/>
<organism evidence="2 3">
    <name type="scientific">Orchesella cincta</name>
    <name type="common">Springtail</name>
    <name type="synonym">Podura cincta</name>
    <dbReference type="NCBI Taxonomy" id="48709"/>
    <lineage>
        <taxon>Eukaryota</taxon>
        <taxon>Metazoa</taxon>
        <taxon>Ecdysozoa</taxon>
        <taxon>Arthropoda</taxon>
        <taxon>Hexapoda</taxon>
        <taxon>Collembola</taxon>
        <taxon>Entomobryomorpha</taxon>
        <taxon>Entomobryoidea</taxon>
        <taxon>Orchesellidae</taxon>
        <taxon>Orchesellinae</taxon>
        <taxon>Orchesella</taxon>
    </lineage>
</organism>
<dbReference type="EMBL" id="LJIJ01000927">
    <property type="protein sequence ID" value="ODM93725.1"/>
    <property type="molecule type" value="Genomic_DNA"/>
</dbReference>
<dbReference type="Proteomes" id="UP000094527">
    <property type="component" value="Unassembled WGS sequence"/>
</dbReference>
<feature type="region of interest" description="Disordered" evidence="1">
    <location>
        <begin position="1"/>
        <end position="30"/>
    </location>
</feature>
<protein>
    <submittedName>
        <fullName evidence="2">Uncharacterized protein</fullName>
    </submittedName>
</protein>
<comment type="caution">
    <text evidence="2">The sequence shown here is derived from an EMBL/GenBank/DDBJ whole genome shotgun (WGS) entry which is preliminary data.</text>
</comment>
<keyword evidence="3" id="KW-1185">Reference proteome</keyword>
<accession>A0A1D2MLH2</accession>
<reference evidence="2 3" key="1">
    <citation type="journal article" date="2016" name="Genome Biol. Evol.">
        <title>Gene Family Evolution Reflects Adaptation to Soil Environmental Stressors in the Genome of the Collembolan Orchesella cincta.</title>
        <authorList>
            <person name="Faddeeva-Vakhrusheva A."/>
            <person name="Derks M.F."/>
            <person name="Anvar S.Y."/>
            <person name="Agamennone V."/>
            <person name="Suring W."/>
            <person name="Smit S."/>
            <person name="van Straalen N.M."/>
            <person name="Roelofs D."/>
        </authorList>
    </citation>
    <scope>NUCLEOTIDE SEQUENCE [LARGE SCALE GENOMIC DNA]</scope>
    <source>
        <tissue evidence="2">Mixed pool</tissue>
    </source>
</reference>